<feature type="domain" description="Metalloprotease TldD/E central" evidence="4">
    <location>
        <begin position="149"/>
        <end position="254"/>
    </location>
</feature>
<dbReference type="InterPro" id="IPR045569">
    <property type="entry name" value="Metalloprtase-TldD/E_C"/>
</dbReference>
<dbReference type="Pfam" id="PF01523">
    <property type="entry name" value="PmbA_TldD_1st"/>
    <property type="match status" value="1"/>
</dbReference>
<keyword evidence="6" id="KW-1185">Reference proteome</keyword>
<dbReference type="InterPro" id="IPR047657">
    <property type="entry name" value="PmbA"/>
</dbReference>
<proteinExistence type="inferred from homology"/>
<evidence type="ECO:0000313" key="6">
    <source>
        <dbReference type="Proteomes" id="UP000001492"/>
    </source>
</evidence>
<dbReference type="GO" id="GO:0006508">
    <property type="term" value="P:proteolysis"/>
    <property type="evidence" value="ECO:0007669"/>
    <property type="project" value="InterPro"/>
</dbReference>
<dbReference type="HOGENOM" id="CLU_026425_0_0_5"/>
<dbReference type="AlphaFoldDB" id="E8RUM6"/>
<reference evidence="6" key="1">
    <citation type="submission" date="2010-12" db="EMBL/GenBank/DDBJ databases">
        <title>Complete sequence of chromosome 2 of Asticcacaulis excentricus CB 48.</title>
        <authorList>
            <consortium name="US DOE Joint Genome Institute"/>
            <person name="Lucas S."/>
            <person name="Copeland A."/>
            <person name="Lapidus A."/>
            <person name="Cheng J.-F."/>
            <person name="Bruce D."/>
            <person name="Goodwin L."/>
            <person name="Pitluck S."/>
            <person name="Teshima H."/>
            <person name="Davenport K."/>
            <person name="Detter J.C."/>
            <person name="Han C."/>
            <person name="Tapia R."/>
            <person name="Land M."/>
            <person name="Hauser L."/>
            <person name="Jeffries C."/>
            <person name="Kyrpides N."/>
            <person name="Ivanova N."/>
            <person name="Ovchinnikova G."/>
            <person name="Brun Y.V."/>
            <person name="Woyke T."/>
        </authorList>
    </citation>
    <scope>NUCLEOTIDE SEQUENCE [LARGE SCALE GENOMIC DNA]</scope>
    <source>
        <strain evidence="6">ATCC 15261 / DSM 4724 / KCTC 12464 / NCIMB 9791 / VKM B-1370 / CB 48</strain>
    </source>
</reference>
<dbReference type="eggNOG" id="COG0312">
    <property type="taxonomic scope" value="Bacteria"/>
</dbReference>
<feature type="domain" description="Metalloprotease TldD/E N-terminal" evidence="2">
    <location>
        <begin position="56"/>
        <end position="120"/>
    </location>
</feature>
<dbReference type="Pfam" id="PF19290">
    <property type="entry name" value="PmbA_TldD_2nd"/>
    <property type="match status" value="1"/>
</dbReference>
<organism evidence="5 6">
    <name type="scientific">Asticcacaulis excentricus (strain ATCC 15261 / DSM 4724 / KCTC 12464 / NCIMB 9791 / VKM B-1370 / CB 48)</name>
    <dbReference type="NCBI Taxonomy" id="573065"/>
    <lineage>
        <taxon>Bacteria</taxon>
        <taxon>Pseudomonadati</taxon>
        <taxon>Pseudomonadota</taxon>
        <taxon>Alphaproteobacteria</taxon>
        <taxon>Caulobacterales</taxon>
        <taxon>Caulobacteraceae</taxon>
        <taxon>Asticcacaulis</taxon>
    </lineage>
</organism>
<sequence>MLCGESFQLRLAPRPPAAPKKDLMLHTQTDTPARTDSTALLAHVIGLARAQGADAAEAVYSQSRSLSVGVRKGAVETVESDEATDLGLRVFVGRKQAVVSVSEFSERTLTRLVERCVAMARLAPDDAYAGLADPALLWRGDGVDLDIFDPTELSADTLRERALACEAAGLIDPRLQSDAASAGQSFTRWQLLTSEGFAGHHRTSLSFQSARLIATDETGGMERDGEGRSTRYLSDLPTPEATGILAAERALKALGARKIDSCTAPVLFEPRTAKSLIGLFLGAISGPSVARGSSFLKDKLGQRLFAPGVHLIDNPFRPRGLGSCLYDDEGVTVRERSLIDDGILTTWLLNSAAGRQLGMVSTGHASRSLAHPAGVSAHNVTLSPGTRSPADLMRAARSGVVITSMFGPSVNSDTGDWSAGASGFVFENGELIHPVNEITVAGNLIDIFARLEPASDLEIKGTLDTPSILVDGLSIGGK</sequence>
<dbReference type="STRING" id="573065.Astex_3521"/>
<evidence type="ECO:0000256" key="1">
    <source>
        <dbReference type="ARBA" id="ARBA00005836"/>
    </source>
</evidence>
<dbReference type="Pfam" id="PF19289">
    <property type="entry name" value="PmbA_TldD_3rd"/>
    <property type="match status" value="1"/>
</dbReference>
<feature type="domain" description="Metalloprotease TldD/E C-terminal" evidence="3">
    <location>
        <begin position="262"/>
        <end position="477"/>
    </location>
</feature>
<evidence type="ECO:0000259" key="4">
    <source>
        <dbReference type="Pfam" id="PF19290"/>
    </source>
</evidence>
<dbReference type="Gene3D" id="3.30.2290.10">
    <property type="entry name" value="PmbA/TldD superfamily"/>
    <property type="match status" value="1"/>
</dbReference>
<dbReference type="GO" id="GO:0008237">
    <property type="term" value="F:metallopeptidase activity"/>
    <property type="evidence" value="ECO:0007669"/>
    <property type="project" value="InterPro"/>
</dbReference>
<dbReference type="GO" id="GO:0005829">
    <property type="term" value="C:cytosol"/>
    <property type="evidence" value="ECO:0007669"/>
    <property type="project" value="TreeGrafter"/>
</dbReference>
<evidence type="ECO:0000259" key="3">
    <source>
        <dbReference type="Pfam" id="PF19289"/>
    </source>
</evidence>
<dbReference type="PANTHER" id="PTHR43421:SF1">
    <property type="entry name" value="METALLOPROTEASE PMBA"/>
    <property type="match status" value="1"/>
</dbReference>
<dbReference type="PANTHER" id="PTHR43421">
    <property type="entry name" value="METALLOPROTEASE PMBA"/>
    <property type="match status" value="1"/>
</dbReference>
<dbReference type="EMBL" id="CP002396">
    <property type="protein sequence ID" value="ADU15151.1"/>
    <property type="molecule type" value="Genomic_DNA"/>
</dbReference>
<dbReference type="InterPro" id="IPR045570">
    <property type="entry name" value="Metalloprtase-TldD/E_cen_dom"/>
</dbReference>
<evidence type="ECO:0000313" key="5">
    <source>
        <dbReference type="EMBL" id="ADU15151.1"/>
    </source>
</evidence>
<protein>
    <submittedName>
        <fullName evidence="5">Peptidase U62 modulator of DNA gyrase</fullName>
    </submittedName>
</protein>
<dbReference type="InterPro" id="IPR036059">
    <property type="entry name" value="TldD/PmbA_sf"/>
</dbReference>
<dbReference type="InterPro" id="IPR035068">
    <property type="entry name" value="TldD/PmbA_N"/>
</dbReference>
<dbReference type="SUPFAM" id="SSF111283">
    <property type="entry name" value="Putative modulator of DNA gyrase, PmbA/TldD"/>
    <property type="match status" value="1"/>
</dbReference>
<name>E8RUM6_ASTEC</name>
<accession>E8RUM6</accession>
<gene>
    <name evidence="5" type="ordered locus">Astex_3521</name>
</gene>
<dbReference type="Proteomes" id="UP000001492">
    <property type="component" value="Chromosome 2"/>
</dbReference>
<dbReference type="KEGG" id="aex:Astex_3521"/>
<evidence type="ECO:0000259" key="2">
    <source>
        <dbReference type="Pfam" id="PF01523"/>
    </source>
</evidence>
<dbReference type="InterPro" id="IPR002510">
    <property type="entry name" value="Metalloprtase-TldD/E_N"/>
</dbReference>
<comment type="similarity">
    <text evidence="1">Belongs to the peptidase U62 family.</text>
</comment>